<dbReference type="InterPro" id="IPR006860">
    <property type="entry name" value="FecR"/>
</dbReference>
<dbReference type="PANTHER" id="PTHR38731">
    <property type="entry name" value="LIPL45-RELATED LIPOPROTEIN-RELATED"/>
    <property type="match status" value="1"/>
</dbReference>
<dbReference type="Gene3D" id="2.60.120.1440">
    <property type="match status" value="1"/>
</dbReference>
<proteinExistence type="predicted"/>
<reference evidence="2 3" key="1">
    <citation type="journal article" date="2018" name="ISME J.">
        <title>Endosymbiont genomes yield clues of tubeworm success.</title>
        <authorList>
            <person name="Li Y."/>
            <person name="Liles M.R."/>
            <person name="Halanych K.M."/>
        </authorList>
    </citation>
    <scope>NUCLEOTIDE SEQUENCE [LARGE SCALE GENOMIC DNA]</scope>
    <source>
        <strain evidence="2">A1464</strain>
    </source>
</reference>
<comment type="caution">
    <text evidence="2">The sequence shown here is derived from an EMBL/GenBank/DDBJ whole genome shotgun (WGS) entry which is preliminary data.</text>
</comment>
<dbReference type="Proteomes" id="UP000254266">
    <property type="component" value="Unassembled WGS sequence"/>
</dbReference>
<accession>A0A370DHH7</accession>
<feature type="domain" description="FecR protein" evidence="1">
    <location>
        <begin position="72"/>
        <end position="173"/>
    </location>
</feature>
<dbReference type="EMBL" id="QFXC01000008">
    <property type="protein sequence ID" value="RDH83990.1"/>
    <property type="molecule type" value="Genomic_DNA"/>
</dbReference>
<evidence type="ECO:0000313" key="3">
    <source>
        <dbReference type="Proteomes" id="UP000254266"/>
    </source>
</evidence>
<dbReference type="AlphaFoldDB" id="A0A370DHH7"/>
<dbReference type="PANTHER" id="PTHR38731:SF1">
    <property type="entry name" value="FECR PROTEIN DOMAIN-CONTAINING PROTEIN"/>
    <property type="match status" value="1"/>
</dbReference>
<dbReference type="Pfam" id="PF04773">
    <property type="entry name" value="FecR"/>
    <property type="match status" value="2"/>
</dbReference>
<organism evidence="2 3">
    <name type="scientific">endosymbiont of Galathealinum brachiosum</name>
    <dbReference type="NCBI Taxonomy" id="2200906"/>
    <lineage>
        <taxon>Bacteria</taxon>
        <taxon>Pseudomonadati</taxon>
        <taxon>Pseudomonadota</taxon>
        <taxon>Gammaproteobacteria</taxon>
        <taxon>sulfur-oxidizing symbionts</taxon>
    </lineage>
</organism>
<feature type="domain" description="FecR protein" evidence="1">
    <location>
        <begin position="229"/>
        <end position="341"/>
    </location>
</feature>
<evidence type="ECO:0000313" key="2">
    <source>
        <dbReference type="EMBL" id="RDH83990.1"/>
    </source>
</evidence>
<sequence>MEYFKINLFNLIILLVVFAPLLLLSSELKAAGDSVGKVVYVRGVATAAQATLQDQTDKVRILARNANLYQSDVININKKSFAMIEMIDGTKMTLRPNTRLKLDKYEYTPKKQINQKTTNVSQNSGSANVLLHLLKGGLRSVTGAIGKLTNKSYKIRTTVATIGIRGTEFDARLCEGRCVDSSNAQQASASLTDKKLVGRVAFIRGSLTAQYKKDKSRSLSSGSPLYESDRIVSSVNGYAVLAFSDKSRITLTRNSEFYIREFNYQAEKPVVNKSVIELVRGGLRALTGLIAKSNRSKVKYSAMTVTIGIRGTGFDMMCDGLCRNAVNGKGGMKVNVWKGKVALDLDRGEKLIKEGQQFYIASKQSAAKLLPSKADKIKAPRPDEIKIDHDELFGSDVYEVETHVPGLYVSLYDGFLEVADNKGNIKVIGAGEAIKVTTKDGIKRLSNQPSFHTNDVIPAPDKFDDKFVNFLDFINQDDGFKEFEKCEVR</sequence>
<name>A0A370DHH7_9GAMM</name>
<gene>
    <name evidence="2" type="ORF">DIZ80_07600</name>
</gene>
<keyword evidence="3" id="KW-1185">Reference proteome</keyword>
<evidence type="ECO:0000259" key="1">
    <source>
        <dbReference type="Pfam" id="PF04773"/>
    </source>
</evidence>
<protein>
    <recommendedName>
        <fullName evidence="1">FecR protein domain-containing protein</fullName>
    </recommendedName>
</protein>